<comment type="pathway">
    <text evidence="2">Phospholipid metabolism; CDP-diacylglycerol biosynthesis; CDP-diacylglycerol from sn-glycerol 3-phosphate: step 1/3.</text>
</comment>
<dbReference type="Pfam" id="PF01553">
    <property type="entry name" value="Acyltransferase"/>
    <property type="match status" value="1"/>
</dbReference>
<dbReference type="GO" id="GO:0012505">
    <property type="term" value="C:endomembrane system"/>
    <property type="evidence" value="ECO:0007669"/>
    <property type="project" value="UniProtKB-SubCell"/>
</dbReference>
<dbReference type="AlphaFoldDB" id="A0A1U7DJZ5"/>
<gene>
    <name evidence="6" type="ORF">BV394_11195</name>
</gene>
<organism evidence="6 7">
    <name type="scientific">Brevirhabdus pacifica</name>
    <dbReference type="NCBI Taxonomy" id="1267768"/>
    <lineage>
        <taxon>Bacteria</taxon>
        <taxon>Pseudomonadati</taxon>
        <taxon>Pseudomonadota</taxon>
        <taxon>Alphaproteobacteria</taxon>
        <taxon>Rhodobacterales</taxon>
        <taxon>Paracoccaceae</taxon>
        <taxon>Brevirhabdus</taxon>
    </lineage>
</organism>
<evidence type="ECO:0000313" key="7">
    <source>
        <dbReference type="Proteomes" id="UP000187266"/>
    </source>
</evidence>
<dbReference type="PANTHER" id="PTHR12563">
    <property type="entry name" value="GLYCEROL-3-PHOSPHATE ACYLTRANSFERASE"/>
    <property type="match status" value="1"/>
</dbReference>
<comment type="catalytic activity">
    <reaction evidence="5">
        <text>sn-glycerol 3-phosphate + an acyl-CoA = a 1-acyl-sn-glycero-3-phosphate + CoA</text>
        <dbReference type="Rhea" id="RHEA:15325"/>
        <dbReference type="ChEBI" id="CHEBI:57287"/>
        <dbReference type="ChEBI" id="CHEBI:57597"/>
        <dbReference type="ChEBI" id="CHEBI:57970"/>
        <dbReference type="ChEBI" id="CHEBI:58342"/>
        <dbReference type="EC" id="2.3.1.15"/>
    </reaction>
</comment>
<dbReference type="STRING" id="1267768.BV394_11195"/>
<dbReference type="InterPro" id="IPR045520">
    <property type="entry name" value="GPAT/DHAPAT_C"/>
</dbReference>
<sequence length="462" mass="52540">MFETVDVPIWLVWLTAIFAAVAALDRVLVPSVRWYFRRRMERVVARLNRRLKVPIQPFKLARRHDMIQRLMYDPKVAEAVSARAHEEGIPENVVFEEARKYAREIVPSFSASAYFGFATRAARWLSTALYRVRLGYVDEAALEAVRSDATVIFVMNHRSNMDYVLVTYLAAERSALSYAVGEWARVWPLSRLISSMGAYFIRRRSRSTLYRRVLARYVQLATENGVTQAVFPEGGLSLDGRVGPPKLGLISYILADFQPGLSREVVFVPIAINYDRVLEDRVLLSAAERGERKFRFHPFALLKYLARQLRRRRRGDLYRFGYASVSFGVPLALSDFMQSAAAPLNEALGRTLMQRVRDVVPVLPVPVVASVLLETGDLPREELDRLVEARCVALAARGVHVHVPRDDHGYTAEVGVRALVLRRALIVDGKMLRIRQEEMALLRFYAASIEHHIAPVVEFGET</sequence>
<dbReference type="GO" id="GO:0004366">
    <property type="term" value="F:glycerol-3-phosphate O-acyltransferase activity"/>
    <property type="evidence" value="ECO:0007669"/>
    <property type="project" value="UniProtKB-EC"/>
</dbReference>
<dbReference type="SMART" id="SM00563">
    <property type="entry name" value="PlsC"/>
    <property type="match status" value="1"/>
</dbReference>
<protein>
    <recommendedName>
        <fullName evidence="4">Glycerol-3-phosphate acyltransferase</fullName>
        <ecNumber evidence="3">2.3.1.15</ecNumber>
    </recommendedName>
</protein>
<dbReference type="EC" id="2.3.1.15" evidence="3"/>
<accession>A0A2M9D4K5</accession>
<name>A0A1U7DJZ5_9RHOB</name>
<dbReference type="OrthoDB" id="335193at2"/>
<dbReference type="UniPathway" id="UPA00557">
    <property type="reaction ID" value="UER00612"/>
</dbReference>
<dbReference type="GO" id="GO:0016024">
    <property type="term" value="P:CDP-diacylglycerol biosynthetic process"/>
    <property type="evidence" value="ECO:0007669"/>
    <property type="project" value="UniProtKB-UniPathway"/>
</dbReference>
<proteinExistence type="predicted"/>
<evidence type="ECO:0000256" key="4">
    <source>
        <dbReference type="ARBA" id="ARBA00013432"/>
    </source>
</evidence>
<keyword evidence="6" id="KW-0012">Acyltransferase</keyword>
<dbReference type="InterPro" id="IPR002123">
    <property type="entry name" value="Plipid/glycerol_acylTrfase"/>
</dbReference>
<dbReference type="RefSeq" id="WP_076980240.1">
    <property type="nucleotide sequence ID" value="NZ_CP019124.1"/>
</dbReference>
<evidence type="ECO:0000256" key="3">
    <source>
        <dbReference type="ARBA" id="ARBA00013113"/>
    </source>
</evidence>
<dbReference type="InterPro" id="IPR022284">
    <property type="entry name" value="GPAT/DHAPAT"/>
</dbReference>
<evidence type="ECO:0000256" key="1">
    <source>
        <dbReference type="ARBA" id="ARBA00004184"/>
    </source>
</evidence>
<evidence type="ECO:0000256" key="2">
    <source>
        <dbReference type="ARBA" id="ARBA00004765"/>
    </source>
</evidence>
<dbReference type="Pfam" id="PF19277">
    <property type="entry name" value="GPAT_C"/>
    <property type="match status" value="1"/>
</dbReference>
<dbReference type="SUPFAM" id="SSF69593">
    <property type="entry name" value="Glycerol-3-phosphate (1)-acyltransferase"/>
    <property type="match status" value="1"/>
</dbReference>
<evidence type="ECO:0000313" key="6">
    <source>
        <dbReference type="EMBL" id="APX90223.1"/>
    </source>
</evidence>
<dbReference type="Proteomes" id="UP000187266">
    <property type="component" value="Chromosome"/>
</dbReference>
<dbReference type="EMBL" id="CP019124">
    <property type="protein sequence ID" value="APX90223.1"/>
    <property type="molecule type" value="Genomic_DNA"/>
</dbReference>
<keyword evidence="6" id="KW-0808">Transferase</keyword>
<reference evidence="6 7" key="1">
    <citation type="submission" date="2017-01" db="EMBL/GenBank/DDBJ databases">
        <title>Genomic analysis of Xuhuaishuia manganoxidans DY6-4.</title>
        <authorList>
            <person name="Wang X."/>
        </authorList>
    </citation>
    <scope>NUCLEOTIDE SEQUENCE [LARGE SCALE GENOMIC DNA]</scope>
    <source>
        <strain evidence="6 7">DY6-4</strain>
    </source>
</reference>
<evidence type="ECO:0000256" key="5">
    <source>
        <dbReference type="ARBA" id="ARBA00048427"/>
    </source>
</evidence>
<dbReference type="PANTHER" id="PTHR12563:SF17">
    <property type="entry name" value="DIHYDROXYACETONE PHOSPHATE ACYLTRANSFERASE"/>
    <property type="match status" value="1"/>
</dbReference>
<comment type="subcellular location">
    <subcellularLocation>
        <location evidence="1">Endomembrane system</location>
        <topology evidence="1">Peripheral membrane protein</topology>
    </subcellularLocation>
</comment>
<keyword evidence="7" id="KW-1185">Reference proteome</keyword>
<accession>A0A1U7DJZ5</accession>